<dbReference type="AlphaFoldDB" id="A0A917M4F6"/>
<reference evidence="1" key="1">
    <citation type="journal article" date="2014" name="Int. J. Syst. Evol. Microbiol.">
        <title>Complete genome sequence of Corynebacterium casei LMG S-19264T (=DSM 44701T), isolated from a smear-ripened cheese.</title>
        <authorList>
            <consortium name="US DOE Joint Genome Institute (JGI-PGF)"/>
            <person name="Walter F."/>
            <person name="Albersmeier A."/>
            <person name="Kalinowski J."/>
            <person name="Ruckert C."/>
        </authorList>
    </citation>
    <scope>NUCLEOTIDE SEQUENCE</scope>
    <source>
        <strain evidence="1">CGMCC 1.12754</strain>
    </source>
</reference>
<sequence>MAKVNFLMQGLKEKENHRNNLKELIEMEDAKEIILSSAFLTSDGVYVLKDSLLKNKDKITVYVGCRNGITSKQGVSSLLDLGITTFVVDTGSRGFIFHPKASLAIGSTKALSNVGSANLTYGGLINNIESSTIIELDINNSSDKGYVDEFLKTFNNFKQDYPENVFSVNTNEVVERLFDEGRLVDETSTKEIVKGKSKGGKRIAPTMVLSREHVSIPRKASIQKPVTSNFNQNKNQDTVLIADKGLRLIEEWKSKKLTKRDLNIPKVGGNTHVTGSMLLKKGQYDVDQQVYFREDVFANLEWAPKPNKPDHFHYTKAGFYFVIEGVDYGKYELELKHDIRTNTKTYEQRQPMTHLLWGDARELVVNENLLGKELTLYSVRDTVDEYLIEIDAKTEN</sequence>
<accession>A0A917M4F6</accession>
<keyword evidence="2" id="KW-1185">Reference proteome</keyword>
<gene>
    <name evidence="1" type="ORF">GCM10011398_22060</name>
</gene>
<comment type="caution">
    <text evidence="1">The sequence shown here is derived from an EMBL/GenBank/DDBJ whole genome shotgun (WGS) entry which is preliminary data.</text>
</comment>
<dbReference type="Gene3D" id="3.30.870.10">
    <property type="entry name" value="Endonuclease Chain A"/>
    <property type="match status" value="1"/>
</dbReference>
<dbReference type="RefSeq" id="WP_188455455.1">
    <property type="nucleotide sequence ID" value="NZ_BMFR01000008.1"/>
</dbReference>
<evidence type="ECO:0000313" key="2">
    <source>
        <dbReference type="Proteomes" id="UP000622860"/>
    </source>
</evidence>
<dbReference type="Proteomes" id="UP000622860">
    <property type="component" value="Unassembled WGS sequence"/>
</dbReference>
<evidence type="ECO:0008006" key="3">
    <source>
        <dbReference type="Google" id="ProtNLM"/>
    </source>
</evidence>
<evidence type="ECO:0000313" key="1">
    <source>
        <dbReference type="EMBL" id="GGG76652.1"/>
    </source>
</evidence>
<reference evidence="1" key="2">
    <citation type="submission" date="2020-09" db="EMBL/GenBank/DDBJ databases">
        <authorList>
            <person name="Sun Q."/>
            <person name="Zhou Y."/>
        </authorList>
    </citation>
    <scope>NUCLEOTIDE SEQUENCE</scope>
    <source>
        <strain evidence="1">CGMCC 1.12754</strain>
    </source>
</reference>
<proteinExistence type="predicted"/>
<dbReference type="EMBL" id="BMFR01000008">
    <property type="protein sequence ID" value="GGG76652.1"/>
    <property type="molecule type" value="Genomic_DNA"/>
</dbReference>
<organism evidence="1 2">
    <name type="scientific">Virgibacillus oceani</name>
    <dbReference type="NCBI Taxonomy" id="1479511"/>
    <lineage>
        <taxon>Bacteria</taxon>
        <taxon>Bacillati</taxon>
        <taxon>Bacillota</taxon>
        <taxon>Bacilli</taxon>
        <taxon>Bacillales</taxon>
        <taxon>Bacillaceae</taxon>
        <taxon>Virgibacillus</taxon>
    </lineage>
</organism>
<name>A0A917M4F6_9BACI</name>
<protein>
    <recommendedName>
        <fullName evidence="3">Phospholipase D-like domain-containing protein</fullName>
    </recommendedName>
</protein>